<accession>K6ZPA5</accession>
<keyword evidence="2" id="KW-1185">Reference proteome</keyword>
<sequence>MDILPSCPFYLGKNYLTVATLLPDTLFSITLKRCKSPLRVNIYSFNL</sequence>
<protein>
    <submittedName>
        <fullName evidence="1">Uncharacterized protein</fullName>
    </submittedName>
</protein>
<organism evidence="1 2">
    <name type="scientific">Paraglaciecola polaris LMG 21857</name>
    <dbReference type="NCBI Taxonomy" id="1129793"/>
    <lineage>
        <taxon>Bacteria</taxon>
        <taxon>Pseudomonadati</taxon>
        <taxon>Pseudomonadota</taxon>
        <taxon>Gammaproteobacteria</taxon>
        <taxon>Alteromonadales</taxon>
        <taxon>Alteromonadaceae</taxon>
        <taxon>Paraglaciecola</taxon>
    </lineage>
</organism>
<dbReference type="EMBL" id="BAER01000028">
    <property type="protein sequence ID" value="GAC32122.1"/>
    <property type="molecule type" value="Genomic_DNA"/>
</dbReference>
<dbReference type="STRING" id="1129793.GPLA_1207"/>
<dbReference type="Proteomes" id="UP000006322">
    <property type="component" value="Unassembled WGS sequence"/>
</dbReference>
<comment type="caution">
    <text evidence="1">The sequence shown here is derived from an EMBL/GenBank/DDBJ whole genome shotgun (WGS) entry which is preliminary data.</text>
</comment>
<gene>
    <name evidence="1" type="ORF">GPLA_1207</name>
</gene>
<evidence type="ECO:0000313" key="1">
    <source>
        <dbReference type="EMBL" id="GAC32122.1"/>
    </source>
</evidence>
<proteinExistence type="predicted"/>
<dbReference type="AlphaFoldDB" id="K6ZPA5"/>
<evidence type="ECO:0000313" key="2">
    <source>
        <dbReference type="Proteomes" id="UP000006322"/>
    </source>
</evidence>
<name>K6ZPA5_9ALTE</name>
<reference evidence="2" key="1">
    <citation type="journal article" date="2014" name="Environ. Microbiol.">
        <title>Comparative genomics of the marine bacterial genus Glaciecola reveals the high degree of genomic diversity and genomic characteristic for cold adaptation.</title>
        <authorList>
            <person name="Qin Q.L."/>
            <person name="Xie B.B."/>
            <person name="Yu Y."/>
            <person name="Shu Y.L."/>
            <person name="Rong J.C."/>
            <person name="Zhang Y.J."/>
            <person name="Zhao D.L."/>
            <person name="Chen X.L."/>
            <person name="Zhang X.Y."/>
            <person name="Chen B."/>
            <person name="Zhou B.C."/>
            <person name="Zhang Y.Z."/>
        </authorList>
    </citation>
    <scope>NUCLEOTIDE SEQUENCE [LARGE SCALE GENOMIC DNA]</scope>
    <source>
        <strain evidence="2">LMG 21857</strain>
    </source>
</reference>